<keyword evidence="2" id="KW-1185">Reference proteome</keyword>
<dbReference type="Proteomes" id="UP001500957">
    <property type="component" value="Unassembled WGS sequence"/>
</dbReference>
<proteinExistence type="predicted"/>
<comment type="caution">
    <text evidence="1">The sequence shown here is derived from an EMBL/GenBank/DDBJ whole genome shotgun (WGS) entry which is preliminary data.</text>
</comment>
<dbReference type="InterPro" id="IPR019546">
    <property type="entry name" value="TAT_signal_bac_arc"/>
</dbReference>
<dbReference type="PROSITE" id="PS51318">
    <property type="entry name" value="TAT"/>
    <property type="match status" value="1"/>
</dbReference>
<evidence type="ECO:0000313" key="2">
    <source>
        <dbReference type="Proteomes" id="UP001500957"/>
    </source>
</evidence>
<gene>
    <name evidence="1" type="ORF">GCM10009547_39970</name>
</gene>
<dbReference type="EMBL" id="BAAAHE010000044">
    <property type="protein sequence ID" value="GAA0632154.1"/>
    <property type="molecule type" value="Genomic_DNA"/>
</dbReference>
<dbReference type="PANTHER" id="PTHR43737:SF1">
    <property type="entry name" value="DUF1501 DOMAIN-CONTAINING PROTEIN"/>
    <property type="match status" value="1"/>
</dbReference>
<dbReference type="NCBIfam" id="TIGR01409">
    <property type="entry name" value="TAT_signal_seq"/>
    <property type="match status" value="1"/>
</dbReference>
<dbReference type="InterPro" id="IPR010869">
    <property type="entry name" value="DUF1501"/>
</dbReference>
<accession>A0ABN1H7U7</accession>
<dbReference type="RefSeq" id="WP_344608060.1">
    <property type="nucleotide sequence ID" value="NZ_BAAAHE010000044.1"/>
</dbReference>
<evidence type="ECO:0000313" key="1">
    <source>
        <dbReference type="EMBL" id="GAA0632154.1"/>
    </source>
</evidence>
<reference evidence="1 2" key="1">
    <citation type="journal article" date="2019" name="Int. J. Syst. Evol. Microbiol.">
        <title>The Global Catalogue of Microorganisms (GCM) 10K type strain sequencing project: providing services to taxonomists for standard genome sequencing and annotation.</title>
        <authorList>
            <consortium name="The Broad Institute Genomics Platform"/>
            <consortium name="The Broad Institute Genome Sequencing Center for Infectious Disease"/>
            <person name="Wu L."/>
            <person name="Ma J."/>
        </authorList>
    </citation>
    <scope>NUCLEOTIDE SEQUENCE [LARGE SCALE GENOMIC DNA]</scope>
    <source>
        <strain evidence="1 2">JCM 10671</strain>
    </source>
</reference>
<dbReference type="InterPro" id="IPR006311">
    <property type="entry name" value="TAT_signal"/>
</dbReference>
<sequence>MTEPTDECQECTSARSVSRRRFLQAIGVTGAAVAAPSMFSAQAAFAAGPHRGPVLVVISLRGGMDGLSLVPPVGDPNYAKLRPSIAVPQRTAIPTDDPRFGLHPALAPLRPLWDSKRLSFVHAVASADTSRSHFNATAELERSAPGTNVHSGWLDRVLRVNGRNATFEAVALGTGGRPGHLVGESDVLTMRSLSSFTLAGPDTLCPAMAKALRALHSDPKAPQTSSAVATLTALDTVGTINAQRAKAGAPATAYPANSALGAALADAAALIRADVGLAALAVEIGGWDMHIALGNAGEGQFAALAGQVAAAIAAFAADLGKDFDRVNVVTMSEFGRRAGQNGSGGVDHGHGNAMLLAGGGLVGGKVHGRWPGLAKDDLDQGDLAATTDYRDVLAEFLVRRAGLGQNAVSVVFPNYKPRPVGAFRRPTA</sequence>
<organism evidence="1 2">
    <name type="scientific">Sporichthya brevicatena</name>
    <dbReference type="NCBI Taxonomy" id="171442"/>
    <lineage>
        <taxon>Bacteria</taxon>
        <taxon>Bacillati</taxon>
        <taxon>Actinomycetota</taxon>
        <taxon>Actinomycetes</taxon>
        <taxon>Sporichthyales</taxon>
        <taxon>Sporichthyaceae</taxon>
        <taxon>Sporichthya</taxon>
    </lineage>
</organism>
<protein>
    <submittedName>
        <fullName evidence="1">DUF1501 domain-containing protein</fullName>
    </submittedName>
</protein>
<dbReference type="PANTHER" id="PTHR43737">
    <property type="entry name" value="BLL7424 PROTEIN"/>
    <property type="match status" value="1"/>
</dbReference>
<dbReference type="Pfam" id="PF07394">
    <property type="entry name" value="DUF1501"/>
    <property type="match status" value="1"/>
</dbReference>
<name>A0ABN1H7U7_9ACTN</name>